<evidence type="ECO:0000256" key="2">
    <source>
        <dbReference type="ARBA" id="ARBA00005791"/>
    </source>
</evidence>
<evidence type="ECO:0000256" key="3">
    <source>
        <dbReference type="SAM" id="SignalP"/>
    </source>
</evidence>
<evidence type="ECO:0000313" key="5">
    <source>
        <dbReference type="EMBL" id="AZN71523.1"/>
    </source>
</evidence>
<reference evidence="5 6" key="1">
    <citation type="submission" date="2018-09" db="EMBL/GenBank/DDBJ databases">
        <title>Marinorhizobium profundi gen. nov., sp. nov., isolated from a deep-sea sediment sample from the New Britain Trench and proposal of Marinorhizobiaceae fam. nov. in the order Rhizobiales of the class Alphaproteobacteria.</title>
        <authorList>
            <person name="Cao J."/>
        </authorList>
    </citation>
    <scope>NUCLEOTIDE SEQUENCE [LARGE SCALE GENOMIC DNA]</scope>
    <source>
        <strain evidence="5 6">WS11</strain>
    </source>
</reference>
<dbReference type="EMBL" id="CP032509">
    <property type="protein sequence ID" value="AZN71523.1"/>
    <property type="molecule type" value="Genomic_DNA"/>
</dbReference>
<dbReference type="OrthoDB" id="8478320at2"/>
<evidence type="ECO:0000256" key="1">
    <source>
        <dbReference type="ARBA" id="ARBA00003565"/>
    </source>
</evidence>
<dbReference type="KEGG" id="abaw:D5400_09815"/>
<evidence type="ECO:0000313" key="6">
    <source>
        <dbReference type="Proteomes" id="UP000268192"/>
    </source>
</evidence>
<keyword evidence="3" id="KW-0732">Signal</keyword>
<dbReference type="SUPFAM" id="SSF52833">
    <property type="entry name" value="Thioredoxin-like"/>
    <property type="match status" value="1"/>
</dbReference>
<dbReference type="InterPro" id="IPR013766">
    <property type="entry name" value="Thioredoxin_domain"/>
</dbReference>
<comment type="function">
    <text evidence="1">May be required for disulfide bond formation in some proteins.</text>
</comment>
<feature type="signal peptide" evidence="3">
    <location>
        <begin position="1"/>
        <end position="23"/>
    </location>
</feature>
<dbReference type="InterPro" id="IPR012336">
    <property type="entry name" value="Thioredoxin-like_fold"/>
</dbReference>
<dbReference type="RefSeq" id="WP_126009832.1">
    <property type="nucleotide sequence ID" value="NZ_CP032509.1"/>
</dbReference>
<dbReference type="PANTHER" id="PTHR13887">
    <property type="entry name" value="GLUTATHIONE S-TRANSFERASE KAPPA"/>
    <property type="match status" value="1"/>
</dbReference>
<dbReference type="PROSITE" id="PS51352">
    <property type="entry name" value="THIOREDOXIN_2"/>
    <property type="match status" value="1"/>
</dbReference>
<feature type="chain" id="PRO_5018550200" evidence="3">
    <location>
        <begin position="24"/>
        <end position="215"/>
    </location>
</feature>
<accession>A0A3Q8XNG9</accession>
<protein>
    <submittedName>
        <fullName evidence="5">DsbA family protein</fullName>
    </submittedName>
</protein>
<dbReference type="Proteomes" id="UP000268192">
    <property type="component" value="Chromosome"/>
</dbReference>
<dbReference type="Pfam" id="PF13462">
    <property type="entry name" value="Thioredoxin_4"/>
    <property type="match status" value="1"/>
</dbReference>
<organism evidence="5 6">
    <name type="scientific">Georhizobium profundi</name>
    <dbReference type="NCBI Taxonomy" id="2341112"/>
    <lineage>
        <taxon>Bacteria</taxon>
        <taxon>Pseudomonadati</taxon>
        <taxon>Pseudomonadota</taxon>
        <taxon>Alphaproteobacteria</taxon>
        <taxon>Hyphomicrobiales</taxon>
        <taxon>Rhizobiaceae</taxon>
        <taxon>Georhizobium</taxon>
    </lineage>
</organism>
<evidence type="ECO:0000259" key="4">
    <source>
        <dbReference type="PROSITE" id="PS51352"/>
    </source>
</evidence>
<proteinExistence type="inferred from homology"/>
<dbReference type="PANTHER" id="PTHR13887:SF56">
    <property type="entry name" value="THIOREDOXIN-LIKE REDUCTASE RV2466C"/>
    <property type="match status" value="1"/>
</dbReference>
<keyword evidence="6" id="KW-1185">Reference proteome</keyword>
<feature type="domain" description="Thioredoxin" evidence="4">
    <location>
        <begin position="8"/>
        <end position="204"/>
    </location>
</feature>
<gene>
    <name evidence="5" type="ORF">D5400_09815</name>
</gene>
<sequence length="215" mass="23413">MLRRNFILAGPAIFLAGSLPAIAQDVGEQLFAPGPLPEKAFGEEDAPVTIIEYASLTCGHCRNFHLTTWPELRKKYVETGKVRFIVREFPLDPRATAGFMLARCAGEDKWYPTVDLLYRSAESWTQVPDAATGLKQVMGMAGMTGEDVEACLADQELLDNVNAVALKGSAMGVTSTPTFFVNGEMYPGSMSIEQFSEIIDPLLEEGANEGEDNAQ</sequence>
<comment type="similarity">
    <text evidence="2">Belongs to the thioredoxin family. DsbA subfamily.</text>
</comment>
<dbReference type="Gene3D" id="3.40.30.10">
    <property type="entry name" value="Glutaredoxin"/>
    <property type="match status" value="1"/>
</dbReference>
<dbReference type="AlphaFoldDB" id="A0A3Q8XNG9"/>
<name>A0A3Q8XNG9_9HYPH</name>
<dbReference type="InterPro" id="IPR036249">
    <property type="entry name" value="Thioredoxin-like_sf"/>
</dbReference>